<dbReference type="GO" id="GO:0016787">
    <property type="term" value="F:hydrolase activity"/>
    <property type="evidence" value="ECO:0007669"/>
    <property type="project" value="UniProtKB-KW"/>
</dbReference>
<dbReference type="InterPro" id="IPR003607">
    <property type="entry name" value="HD/PDEase_dom"/>
</dbReference>
<dbReference type="SUPFAM" id="SSF109604">
    <property type="entry name" value="HD-domain/PDEase-like"/>
    <property type="match status" value="1"/>
</dbReference>
<dbReference type="PROSITE" id="PS51832">
    <property type="entry name" value="HD_GYP"/>
    <property type="match status" value="1"/>
</dbReference>
<organism evidence="2 3">
    <name type="scientific">Heyndrickxia ginsengihumi</name>
    <dbReference type="NCBI Taxonomy" id="363870"/>
    <lineage>
        <taxon>Bacteria</taxon>
        <taxon>Bacillati</taxon>
        <taxon>Bacillota</taxon>
        <taxon>Bacilli</taxon>
        <taxon>Bacillales</taxon>
        <taxon>Bacillaceae</taxon>
        <taxon>Heyndrickxia</taxon>
    </lineage>
</organism>
<dbReference type="STRING" id="363870.NG54_12075"/>
<name>A0A0A6V9X1_9BACI</name>
<dbReference type="Proteomes" id="UP000030588">
    <property type="component" value="Unassembled WGS sequence"/>
</dbReference>
<dbReference type="PANTHER" id="PTHR43155:SF2">
    <property type="entry name" value="CYCLIC DI-GMP PHOSPHODIESTERASE PA4108"/>
    <property type="match status" value="1"/>
</dbReference>
<dbReference type="CDD" id="cd00077">
    <property type="entry name" value="HDc"/>
    <property type="match status" value="1"/>
</dbReference>
<evidence type="ECO:0000313" key="3">
    <source>
        <dbReference type="Proteomes" id="UP000030588"/>
    </source>
</evidence>
<feature type="domain" description="HD-GYP" evidence="1">
    <location>
        <begin position="127"/>
        <end position="323"/>
    </location>
</feature>
<dbReference type="Pfam" id="PF13487">
    <property type="entry name" value="HD_5"/>
    <property type="match status" value="1"/>
</dbReference>
<accession>A0A0A6V9X1</accession>
<dbReference type="RefSeq" id="WP_025730904.1">
    <property type="nucleotide sequence ID" value="NZ_JBCNCG010000091.1"/>
</dbReference>
<protein>
    <submittedName>
        <fullName evidence="2">Phosphohydrolase</fullName>
    </submittedName>
</protein>
<dbReference type="OrthoDB" id="9759601at2"/>
<keyword evidence="2" id="KW-0378">Hydrolase</keyword>
<dbReference type="EMBL" id="JRUN01000035">
    <property type="protein sequence ID" value="KHD85010.1"/>
    <property type="molecule type" value="Genomic_DNA"/>
</dbReference>
<dbReference type="Gene3D" id="1.10.3210.10">
    <property type="entry name" value="Hypothetical protein af1432"/>
    <property type="match status" value="1"/>
</dbReference>
<dbReference type="PANTHER" id="PTHR43155">
    <property type="entry name" value="CYCLIC DI-GMP PHOSPHODIESTERASE PA4108-RELATED"/>
    <property type="match status" value="1"/>
</dbReference>
<comment type="caution">
    <text evidence="2">The sequence shown here is derived from an EMBL/GenBank/DDBJ whole genome shotgun (WGS) entry which is preliminary data.</text>
</comment>
<dbReference type="SMART" id="SM00471">
    <property type="entry name" value="HDc"/>
    <property type="match status" value="1"/>
</dbReference>
<evidence type="ECO:0000313" key="2">
    <source>
        <dbReference type="EMBL" id="KHD85010.1"/>
    </source>
</evidence>
<evidence type="ECO:0000259" key="1">
    <source>
        <dbReference type="PROSITE" id="PS51832"/>
    </source>
</evidence>
<reference evidence="2 3" key="1">
    <citation type="submission" date="2014-10" db="EMBL/GenBank/DDBJ databases">
        <title>Draft genome of phytase producing Bacillus ginsengihumi strain M2.11.</title>
        <authorList>
            <person name="Toymentseva A."/>
            <person name="Boulygina E.A."/>
            <person name="Kazakov S.V."/>
            <person name="Kayumov I."/>
            <person name="Suleimanova A.D."/>
            <person name="Mardanova A.M."/>
            <person name="Maria S.N."/>
            <person name="Sergey M.Y."/>
            <person name="Sharipova M.R."/>
        </authorList>
    </citation>
    <scope>NUCLEOTIDE SEQUENCE [LARGE SCALE GENOMIC DNA]</scope>
    <source>
        <strain evidence="2 3">M2.11</strain>
    </source>
</reference>
<gene>
    <name evidence="2" type="ORF">NG54_12075</name>
</gene>
<dbReference type="InterPro" id="IPR037522">
    <property type="entry name" value="HD_GYP_dom"/>
</dbReference>
<sequence length="367" mass="41382">MKIKTANLKVGYILTEDVIGKSLTPLVPKKTMITEQIIEVLREFAIEEVVAEQEESLQLSSDLNITGSDINNTTNIYQKHGQTELSLPFDKLYQEAVQGYKKDFKNWQAGAGIEVGSVRGYFLPLLQMLEEDYTNILYVHKLANIEDYFYHHSISVGLFSGIIAQRMGFEKGEYYQAALAGCLADIGMAKVSNYIFRKKGTLTDDEISEIHTHPINSLKMIQESSSLKSSTKLAILQHHERLDGSGYPFGENSKRIPMLSRIIAVADAYHASICDHLYKEKKSPIASIIELMEDYFGKFDIKVLEVLMSIVAKLSIGTKVLLSNNEKAEVIYMKSAAITRPIVKTTLDSKIIDLEKKRDLFIKEILK</sequence>
<dbReference type="AlphaFoldDB" id="A0A0A6V9X1"/>
<proteinExistence type="predicted"/>